<keyword evidence="2" id="KW-0805">Transcription regulation</keyword>
<dbReference type="NCBIfam" id="NF033644">
    <property type="entry name" value="antiterm_UpxY"/>
    <property type="match status" value="1"/>
</dbReference>
<dbReference type="CDD" id="cd09895">
    <property type="entry name" value="NGN_SP_UpxY"/>
    <property type="match status" value="1"/>
</dbReference>
<keyword evidence="3" id="KW-0804">Transcription</keyword>
<dbReference type="RefSeq" id="WP_019246752.1">
    <property type="nucleotide sequence ID" value="NZ_CAPH01000018.1"/>
</dbReference>
<gene>
    <name evidence="5" type="ORF">NQ491_07755</name>
</gene>
<evidence type="ECO:0000256" key="2">
    <source>
        <dbReference type="ARBA" id="ARBA00023015"/>
    </source>
</evidence>
<reference evidence="5" key="1">
    <citation type="journal article" date="2022" name="Cell">
        <title>Design, construction, and in vivo augmentation of a complex gut microbiome.</title>
        <authorList>
            <person name="Cheng A.G."/>
            <person name="Ho P.Y."/>
            <person name="Aranda-Diaz A."/>
            <person name="Jain S."/>
            <person name="Yu F.B."/>
            <person name="Meng X."/>
            <person name="Wang M."/>
            <person name="Iakiviak M."/>
            <person name="Nagashima K."/>
            <person name="Zhao A."/>
            <person name="Murugkar P."/>
            <person name="Patil A."/>
            <person name="Atabakhsh K."/>
            <person name="Weakley A."/>
            <person name="Yan J."/>
            <person name="Brumbaugh A.R."/>
            <person name="Higginbottom S."/>
            <person name="Dimas A."/>
            <person name="Shiver A.L."/>
            <person name="Deutschbauer A."/>
            <person name="Neff N."/>
            <person name="Sonnenburg J.L."/>
            <person name="Huang K.C."/>
            <person name="Fischbach M.A."/>
        </authorList>
    </citation>
    <scope>NUCLEOTIDE SEQUENCE</scope>
    <source>
        <strain evidence="5">AP11</strain>
    </source>
</reference>
<dbReference type="CDD" id="cd06091">
    <property type="entry name" value="KOW_NusG"/>
    <property type="match status" value="1"/>
</dbReference>
<dbReference type="Proteomes" id="UP001059295">
    <property type="component" value="Chromosome"/>
</dbReference>
<dbReference type="Pfam" id="PF02357">
    <property type="entry name" value="NusG"/>
    <property type="match status" value="1"/>
</dbReference>
<evidence type="ECO:0000313" key="5">
    <source>
        <dbReference type="EMBL" id="UWN56552.1"/>
    </source>
</evidence>
<accession>A0ABY5UZN9</accession>
<proteinExistence type="predicted"/>
<dbReference type="Gene3D" id="3.30.70.940">
    <property type="entry name" value="NusG, N-terminal domain"/>
    <property type="match status" value="1"/>
</dbReference>
<dbReference type="InterPro" id="IPR008991">
    <property type="entry name" value="Translation_prot_SH3-like_sf"/>
</dbReference>
<feature type="domain" description="NusG-like N-terminal" evidence="4">
    <location>
        <begin position="8"/>
        <end position="101"/>
    </location>
</feature>
<dbReference type="PANTHER" id="PTHR30265:SF4">
    <property type="entry name" value="KOW MOTIF FAMILY PROTEIN, EXPRESSED"/>
    <property type="match status" value="1"/>
</dbReference>
<sequence length="185" mass="21361">MSNANRFWYVLQTSFHRELQIQLQLNRMRIRSFIPMHYEETTESGRRRIRRKPAVHNLIFVRISPAWLQKIKTAKLIPAKCMYDKTTQMPLIVPDKQMDDFIALTEGKFEDVLLIDPSTEELERGDMVRITSGMFAGIEGEYIRYRSKNRVVVRIEGFAAVATAEVPEAYIEKISAEAHPVGSSA</sequence>
<dbReference type="InterPro" id="IPR006645">
    <property type="entry name" value="NGN-like_dom"/>
</dbReference>
<protein>
    <submittedName>
        <fullName evidence="5">UpxY family transcription antiterminator</fullName>
    </submittedName>
</protein>
<evidence type="ECO:0000259" key="4">
    <source>
        <dbReference type="Pfam" id="PF02357"/>
    </source>
</evidence>
<evidence type="ECO:0000256" key="1">
    <source>
        <dbReference type="ARBA" id="ARBA00022814"/>
    </source>
</evidence>
<organism evidence="5 6">
    <name type="scientific">Alistipes ihumii AP11</name>
    <dbReference type="NCBI Taxonomy" id="1211813"/>
    <lineage>
        <taxon>Bacteria</taxon>
        <taxon>Pseudomonadati</taxon>
        <taxon>Bacteroidota</taxon>
        <taxon>Bacteroidia</taxon>
        <taxon>Bacteroidales</taxon>
        <taxon>Rikenellaceae</taxon>
        <taxon>Alistipes</taxon>
    </lineage>
</organism>
<dbReference type="SUPFAM" id="SSF82679">
    <property type="entry name" value="N-utilization substance G protein NusG, N-terminal domain"/>
    <property type="match status" value="1"/>
</dbReference>
<keyword evidence="6" id="KW-1185">Reference proteome</keyword>
<evidence type="ECO:0000256" key="3">
    <source>
        <dbReference type="ARBA" id="ARBA00023163"/>
    </source>
</evidence>
<dbReference type="SUPFAM" id="SSF50104">
    <property type="entry name" value="Translation proteins SH3-like domain"/>
    <property type="match status" value="1"/>
</dbReference>
<name>A0ABY5UZN9_9BACT</name>
<evidence type="ECO:0000313" key="6">
    <source>
        <dbReference type="Proteomes" id="UP001059295"/>
    </source>
</evidence>
<dbReference type="EMBL" id="CP102294">
    <property type="protein sequence ID" value="UWN56552.1"/>
    <property type="molecule type" value="Genomic_DNA"/>
</dbReference>
<dbReference type="PANTHER" id="PTHR30265">
    <property type="entry name" value="RHO-INTERACTING TRANSCRIPTION TERMINATION FACTOR NUSG"/>
    <property type="match status" value="1"/>
</dbReference>
<keyword evidence="1" id="KW-0889">Transcription antitermination</keyword>
<dbReference type="InterPro" id="IPR043425">
    <property type="entry name" value="NusG-like"/>
</dbReference>
<dbReference type="InterPro" id="IPR036735">
    <property type="entry name" value="NGN_dom_sf"/>
</dbReference>
<dbReference type="GeneID" id="82891619"/>